<evidence type="ECO:0000313" key="2">
    <source>
        <dbReference type="EMBL" id="RXR04435.1"/>
    </source>
</evidence>
<keyword evidence="2" id="KW-0808">Transferase</keyword>
<keyword evidence="3" id="KW-1185">Reference proteome</keyword>
<feature type="domain" description="Glycosyltransferase 2-like" evidence="1">
    <location>
        <begin position="77"/>
        <end position="198"/>
    </location>
</feature>
<organism evidence="2 3">
    <name type="scientific">Pseudoxanthomonas composti</name>
    <dbReference type="NCBI Taxonomy" id="2137479"/>
    <lineage>
        <taxon>Bacteria</taxon>
        <taxon>Pseudomonadati</taxon>
        <taxon>Pseudomonadota</taxon>
        <taxon>Gammaproteobacteria</taxon>
        <taxon>Lysobacterales</taxon>
        <taxon>Lysobacteraceae</taxon>
        <taxon>Pseudoxanthomonas</taxon>
    </lineage>
</organism>
<dbReference type="CDD" id="cd03801">
    <property type="entry name" value="GT4_PimA-like"/>
    <property type="match status" value="1"/>
</dbReference>
<dbReference type="Pfam" id="PF13692">
    <property type="entry name" value="Glyco_trans_1_4"/>
    <property type="match status" value="1"/>
</dbReference>
<dbReference type="OrthoDB" id="9807209at2"/>
<evidence type="ECO:0000259" key="1">
    <source>
        <dbReference type="Pfam" id="PF00535"/>
    </source>
</evidence>
<proteinExistence type="predicted"/>
<dbReference type="InterPro" id="IPR029044">
    <property type="entry name" value="Nucleotide-diphossugar_trans"/>
</dbReference>
<dbReference type="PANTHER" id="PTHR43179">
    <property type="entry name" value="RHAMNOSYLTRANSFERASE WBBL"/>
    <property type="match status" value="1"/>
</dbReference>
<dbReference type="Gene3D" id="3.40.50.2000">
    <property type="entry name" value="Glycogen Phosphorylase B"/>
    <property type="match status" value="2"/>
</dbReference>
<dbReference type="GO" id="GO:0016740">
    <property type="term" value="F:transferase activity"/>
    <property type="evidence" value="ECO:0007669"/>
    <property type="project" value="UniProtKB-KW"/>
</dbReference>
<accession>A0A4Q1JVC0</accession>
<dbReference type="Pfam" id="PF00535">
    <property type="entry name" value="Glycos_transf_2"/>
    <property type="match status" value="1"/>
</dbReference>
<reference evidence="2 3" key="1">
    <citation type="submission" date="2019-01" db="EMBL/GenBank/DDBJ databases">
        <title>Pseudoxanthomonas composti sp. nov., isolated from compost.</title>
        <authorList>
            <person name="Yang G."/>
        </authorList>
    </citation>
    <scope>NUCLEOTIDE SEQUENCE [LARGE SCALE GENOMIC DNA]</scope>
    <source>
        <strain evidence="2 3">GSS15</strain>
    </source>
</reference>
<dbReference type="SUPFAM" id="SSF53448">
    <property type="entry name" value="Nucleotide-diphospho-sugar transferases"/>
    <property type="match status" value="1"/>
</dbReference>
<gene>
    <name evidence="2" type="ORF">EPA99_12695</name>
</gene>
<dbReference type="InterPro" id="IPR001173">
    <property type="entry name" value="Glyco_trans_2-like"/>
</dbReference>
<sequence length="702" mass="77582">MWTWIEEFRVRLRGLQSAWRSARTSLRTRGLAPTLRRIHLRLRQRLSRRPPQRQLFALAPVAFAPFAVPRSAHPVASVIIPVYGQVDMTVDCLRALAAHPPKAPIEIIVVDDGSKDQTAQYMPRIDGLRYHLRAQNGGFIAACNDGASLATGQFLVFLNNDTIPQPGWLDALLDTFTAFPDTGLVGAQLIYPDGRLQEAGGVVFSDASAWNYGKFASPEDPRFSYMREADYCSGAAIAIGRQLFETLGRFDTRYAPAYYEDTDLAFAVRQAGLKVRYQPASRVVHREGVTSGTDTGAGVKAYQVRNAGIFAEKWRQALSHQLPNSVEPSPRTLHRDRKQVLIVDTQTPCPDRDSGSLRLVNLMRVLQEEGAHVCFAPLDLAYVAGYTEALQASGVEVWHAPWVAGFSDLLKRQGTRFDSIVLCRHATANALLPLARRHAPQAKLVFDTVDLHYLRELRGARMRQDPALERQALATRKVELAAMHAADLTLVVSPMEQEELSRQAPGVPVQVLSNLHRITQQQVPFSDRHGLLFVGGFHHPPNVDAMAWFIDAVLPLVHAREPGITLDVVGMDPPEELKRAGQRAGVRIHGHVPDLEPLLGRARVSIAPLRFGAGVKGKVNQAMAHGLPVVATTTAVEGMHLQHETDVLIADDAQSFADAVLRLHADPDTWQRLAHHGLDNVRQHFSLDAARAVVRQALLQRG</sequence>
<dbReference type="EMBL" id="SAWZ01000006">
    <property type="protein sequence ID" value="RXR04435.1"/>
    <property type="molecule type" value="Genomic_DNA"/>
</dbReference>
<dbReference type="Gene3D" id="3.90.550.10">
    <property type="entry name" value="Spore Coat Polysaccharide Biosynthesis Protein SpsA, Chain A"/>
    <property type="match status" value="1"/>
</dbReference>
<dbReference type="SUPFAM" id="SSF53756">
    <property type="entry name" value="UDP-Glycosyltransferase/glycogen phosphorylase"/>
    <property type="match status" value="1"/>
</dbReference>
<name>A0A4Q1JVC0_9GAMM</name>
<dbReference type="PANTHER" id="PTHR43179:SF7">
    <property type="entry name" value="RHAMNOSYLTRANSFERASE WBBL"/>
    <property type="match status" value="1"/>
</dbReference>
<dbReference type="CDD" id="cd04186">
    <property type="entry name" value="GT_2_like_c"/>
    <property type="match status" value="1"/>
</dbReference>
<evidence type="ECO:0000313" key="3">
    <source>
        <dbReference type="Proteomes" id="UP000289784"/>
    </source>
</evidence>
<dbReference type="AlphaFoldDB" id="A0A4Q1JVC0"/>
<comment type="caution">
    <text evidence="2">The sequence shown here is derived from an EMBL/GenBank/DDBJ whole genome shotgun (WGS) entry which is preliminary data.</text>
</comment>
<dbReference type="Proteomes" id="UP000289784">
    <property type="component" value="Unassembled WGS sequence"/>
</dbReference>
<protein>
    <submittedName>
        <fullName evidence="2">Glycosyltransferase</fullName>
    </submittedName>
</protein>